<keyword evidence="2" id="KW-0472">Membrane</keyword>
<keyword evidence="5" id="KW-1185">Reference proteome</keyword>
<sequence length="776" mass="85064">LNGPSLSLIRDQTHDIAMDPFHDKAGNERRASLRMSARTSLTADDDDDYALAAMGISDGFRPPNLSAAHQPITSTTYPSAGSAVVSRDSPVPQRATPARPSSIAKPPRSHDPLALRHDGSTSQSNGAPISRVSSTSTDSPIIRSESPYEGPSGPSHPYQMYPQRTNSVATSTTARMSERSYAGPRGPTHPYTLYTQNTVPVDTNEGDNIPVGFAGRSDGYHRRLGPEGEEIADLIGPLGHTEELPPYTRYPEQAYTRKQPGESQSTPGQQSQQVEQQQQRHQSPPPPQQQSQQPAITVMTASVAPIPGAGGLGLATRNPEFESREDLRLQPSRMSSRTLTSDTASQHEINTAAEVYAEKGEAESDRKWQKRAKKRLFGVIPYWAICLLAVGLVMMGIILGAVIGTFFAKHKKPPGKHQDDEPIPLVIPTATVDIKPLATLPPDLPAMEVGTFGLPPLIASQAPSTCFNDTTQSQAWTCNIPFTSYIMGVSRIANELPISDYTLKLTTFNDSDESSRVNMFSWGTQPPLIIDPLKMRLVNDTSEPGRGAAWFAQMTYNKTVIVAEDRFPGVSTPKKQQPQSKRAWGAPPSQMGEFSRKGMKGAEAGDRPWICTWPGTLLEVFVYPAQNNSYRKSTTTMRPTAVATIPPSTSTQFLVRHGLQTEAPQSSPIPTDRPRRSPPPPYPQVIKFEERRVSLDQTKNAVCRQVEVCDDGETTVPVLTDEGQPVEVMIMENRQTVAIADSTKRWIHEDSLLVSPRDRPSRTSQLSDCGCIWWFT</sequence>
<gene>
    <name evidence="4" type="ORF">CI238_11736</name>
</gene>
<feature type="region of interest" description="Disordered" evidence="1">
    <location>
        <begin position="309"/>
        <end position="349"/>
    </location>
</feature>
<evidence type="ECO:0000313" key="5">
    <source>
        <dbReference type="Proteomes" id="UP000076584"/>
    </source>
</evidence>
<protein>
    <submittedName>
        <fullName evidence="4">Glucan 4-alpha-glucosidase-like protein</fullName>
    </submittedName>
</protein>
<feature type="compositionally biased region" description="Basic and acidic residues" evidence="1">
    <location>
        <begin position="319"/>
        <end position="328"/>
    </location>
</feature>
<feature type="compositionally biased region" description="Polar residues" evidence="1">
    <location>
        <begin position="120"/>
        <end position="139"/>
    </location>
</feature>
<evidence type="ECO:0000256" key="2">
    <source>
        <dbReference type="SAM" id="Phobius"/>
    </source>
</evidence>
<dbReference type="EMBL" id="LFIW01002673">
    <property type="protein sequence ID" value="KZL64714.1"/>
    <property type="molecule type" value="Genomic_DNA"/>
</dbReference>
<keyword evidence="2" id="KW-1133">Transmembrane helix</keyword>
<dbReference type="PANTHER" id="PTHR42078">
    <property type="entry name" value="GLUCAN 1, 4-ALPHA-GLUCOSIDASE"/>
    <property type="match status" value="1"/>
</dbReference>
<feature type="compositionally biased region" description="Polar residues" evidence="1">
    <location>
        <begin position="332"/>
        <end position="349"/>
    </location>
</feature>
<dbReference type="PANTHER" id="PTHR42078:SF1">
    <property type="entry name" value="GLUCAN 1, 4-ALPHA-GLUCOSIDASE"/>
    <property type="match status" value="1"/>
</dbReference>
<feature type="region of interest" description="Disordered" evidence="1">
    <location>
        <begin position="58"/>
        <end position="191"/>
    </location>
</feature>
<name>A0A166MJ36_COLIC</name>
<dbReference type="Pfam" id="PF25130">
    <property type="entry name" value="DUF7820"/>
    <property type="match status" value="1"/>
</dbReference>
<feature type="compositionally biased region" description="Low complexity" evidence="1">
    <location>
        <begin position="144"/>
        <end position="158"/>
    </location>
</feature>
<dbReference type="AlphaFoldDB" id="A0A166MJ36"/>
<feature type="region of interest" description="Disordered" evidence="1">
    <location>
        <begin position="569"/>
        <end position="600"/>
    </location>
</feature>
<dbReference type="STRING" id="1573173.A0A166MJ36"/>
<evidence type="ECO:0000256" key="1">
    <source>
        <dbReference type="SAM" id="MobiDB-lite"/>
    </source>
</evidence>
<feature type="non-terminal residue" evidence="4">
    <location>
        <position position="1"/>
    </location>
</feature>
<feature type="region of interest" description="Disordered" evidence="1">
    <location>
        <begin position="661"/>
        <end position="682"/>
    </location>
</feature>
<comment type="caution">
    <text evidence="4">The sequence shown here is derived from an EMBL/GenBank/DDBJ whole genome shotgun (WGS) entry which is preliminary data.</text>
</comment>
<organism evidence="4 5">
    <name type="scientific">Colletotrichum incanum</name>
    <name type="common">Soybean anthracnose fungus</name>
    <dbReference type="NCBI Taxonomy" id="1573173"/>
    <lineage>
        <taxon>Eukaryota</taxon>
        <taxon>Fungi</taxon>
        <taxon>Dikarya</taxon>
        <taxon>Ascomycota</taxon>
        <taxon>Pezizomycotina</taxon>
        <taxon>Sordariomycetes</taxon>
        <taxon>Hypocreomycetidae</taxon>
        <taxon>Glomerellales</taxon>
        <taxon>Glomerellaceae</taxon>
        <taxon>Colletotrichum</taxon>
        <taxon>Colletotrichum spaethianum species complex</taxon>
    </lineage>
</organism>
<evidence type="ECO:0000313" key="4">
    <source>
        <dbReference type="EMBL" id="KZL64714.1"/>
    </source>
</evidence>
<dbReference type="Proteomes" id="UP000076584">
    <property type="component" value="Unassembled WGS sequence"/>
</dbReference>
<feature type="transmembrane region" description="Helical" evidence="2">
    <location>
        <begin position="380"/>
        <end position="408"/>
    </location>
</feature>
<proteinExistence type="predicted"/>
<feature type="compositionally biased region" description="Polar residues" evidence="1">
    <location>
        <begin position="162"/>
        <end position="175"/>
    </location>
</feature>
<feature type="region of interest" description="Disordered" evidence="1">
    <location>
        <begin position="255"/>
        <end position="295"/>
    </location>
</feature>
<keyword evidence="2" id="KW-0812">Transmembrane</keyword>
<reference evidence="4 5" key="1">
    <citation type="submission" date="2015-06" db="EMBL/GenBank/DDBJ databases">
        <title>Survival trade-offs in plant roots during colonization by closely related pathogenic and mutualistic fungi.</title>
        <authorList>
            <person name="Hacquard S."/>
            <person name="Kracher B."/>
            <person name="Hiruma K."/>
            <person name="Weinman A."/>
            <person name="Muench P."/>
            <person name="Garrido Oter R."/>
            <person name="Ver Loren van Themaat E."/>
            <person name="Dallerey J.-F."/>
            <person name="Damm U."/>
            <person name="Henrissat B."/>
            <person name="Lespinet O."/>
            <person name="Thon M."/>
            <person name="Kemen E."/>
            <person name="McHardy A.C."/>
            <person name="Schulze-Lefert P."/>
            <person name="O'Connell R.J."/>
        </authorList>
    </citation>
    <scope>NUCLEOTIDE SEQUENCE [LARGE SCALE GENOMIC DNA]</scope>
    <source>
        <strain evidence="4 5">MAFF 238704</strain>
    </source>
</reference>
<feature type="domain" description="DUF7820" evidence="3">
    <location>
        <begin position="428"/>
        <end position="775"/>
    </location>
</feature>
<evidence type="ECO:0000259" key="3">
    <source>
        <dbReference type="Pfam" id="PF25130"/>
    </source>
</evidence>
<feature type="compositionally biased region" description="Low complexity" evidence="1">
    <location>
        <begin position="261"/>
        <end position="282"/>
    </location>
</feature>
<feature type="compositionally biased region" description="Basic and acidic residues" evidence="1">
    <location>
        <begin position="108"/>
        <end position="119"/>
    </location>
</feature>
<dbReference type="InterPro" id="IPR056722">
    <property type="entry name" value="DUF7820"/>
</dbReference>
<accession>A0A166MJ36</accession>